<dbReference type="GO" id="GO:0016491">
    <property type="term" value="F:oxidoreductase activity"/>
    <property type="evidence" value="ECO:0007669"/>
    <property type="project" value="UniProtKB-KW"/>
</dbReference>
<dbReference type="PROSITE" id="PS00061">
    <property type="entry name" value="ADH_SHORT"/>
    <property type="match status" value="1"/>
</dbReference>
<reference evidence="3" key="1">
    <citation type="submission" date="2006-06" db="EMBL/GenBank/DDBJ databases">
        <title>Complete sequence of chromosome of Chelativorans sp. BNC1.</title>
        <authorList>
            <consortium name="US DOE Joint Genome Institute"/>
            <person name="Copeland A."/>
            <person name="Lucas S."/>
            <person name="Lapidus A."/>
            <person name="Barry K."/>
            <person name="Detter J.C."/>
            <person name="Glavina del Rio T."/>
            <person name="Hammon N."/>
            <person name="Israni S."/>
            <person name="Dalin E."/>
            <person name="Tice H."/>
            <person name="Pitluck S."/>
            <person name="Chertkov O."/>
            <person name="Brettin T."/>
            <person name="Bruce D."/>
            <person name="Han C."/>
            <person name="Tapia R."/>
            <person name="Gilna P."/>
            <person name="Schmutz J."/>
            <person name="Larimer F."/>
            <person name="Land M."/>
            <person name="Hauser L."/>
            <person name="Kyrpides N."/>
            <person name="Mikhailova N."/>
            <person name="Richardson P."/>
        </authorList>
    </citation>
    <scope>NUCLEOTIDE SEQUENCE</scope>
    <source>
        <strain evidence="3">BNC1</strain>
    </source>
</reference>
<dbReference type="InterPro" id="IPR036291">
    <property type="entry name" value="NAD(P)-bd_dom_sf"/>
</dbReference>
<protein>
    <submittedName>
        <fullName evidence="3">Short-chain dehydrogenase/reductase SDR</fullName>
    </submittedName>
</protein>
<dbReference type="AlphaFoldDB" id="Q11C03"/>
<dbReference type="Gene3D" id="3.40.50.720">
    <property type="entry name" value="NAD(P)-binding Rossmann-like Domain"/>
    <property type="match status" value="1"/>
</dbReference>
<dbReference type="OrthoDB" id="7568484at2"/>
<evidence type="ECO:0000313" key="3">
    <source>
        <dbReference type="EMBL" id="ABG65072.1"/>
    </source>
</evidence>
<dbReference type="InterPro" id="IPR002347">
    <property type="entry name" value="SDR_fam"/>
</dbReference>
<name>Q11C03_CHESB</name>
<dbReference type="FunFam" id="3.40.50.720:FF:000084">
    <property type="entry name" value="Short-chain dehydrogenase reductase"/>
    <property type="match status" value="1"/>
</dbReference>
<dbReference type="PANTHER" id="PTHR24321:SF8">
    <property type="entry name" value="ESTRADIOL 17-BETA-DEHYDROGENASE 8-RELATED"/>
    <property type="match status" value="1"/>
</dbReference>
<dbReference type="KEGG" id="mes:Meso_3704"/>
<evidence type="ECO:0000256" key="2">
    <source>
        <dbReference type="ARBA" id="ARBA00023002"/>
    </source>
</evidence>
<dbReference type="PRINTS" id="PR00080">
    <property type="entry name" value="SDRFAMILY"/>
</dbReference>
<organism evidence="3">
    <name type="scientific">Chelativorans sp. (strain BNC1)</name>
    <dbReference type="NCBI Taxonomy" id="266779"/>
    <lineage>
        <taxon>Bacteria</taxon>
        <taxon>Pseudomonadati</taxon>
        <taxon>Pseudomonadota</taxon>
        <taxon>Alphaproteobacteria</taxon>
        <taxon>Hyphomicrobiales</taxon>
        <taxon>Phyllobacteriaceae</taxon>
        <taxon>Chelativorans</taxon>
    </lineage>
</organism>
<comment type="similarity">
    <text evidence="1">Belongs to the short-chain dehydrogenases/reductases (SDR) family.</text>
</comment>
<dbReference type="NCBIfam" id="NF005559">
    <property type="entry name" value="PRK07231.1"/>
    <property type="match status" value="1"/>
</dbReference>
<keyword evidence="2" id="KW-0560">Oxidoreductase</keyword>
<dbReference type="PRINTS" id="PR00081">
    <property type="entry name" value="GDHRDH"/>
</dbReference>
<evidence type="ECO:0000256" key="1">
    <source>
        <dbReference type="ARBA" id="ARBA00006484"/>
    </source>
</evidence>
<dbReference type="PANTHER" id="PTHR24321">
    <property type="entry name" value="DEHYDROGENASES, SHORT CHAIN"/>
    <property type="match status" value="1"/>
</dbReference>
<gene>
    <name evidence="3" type="ordered locus">Meso_3704</name>
</gene>
<accession>Q11C03</accession>
<dbReference type="eggNOG" id="COG1028">
    <property type="taxonomic scope" value="Bacteria"/>
</dbReference>
<dbReference type="CDD" id="cd05233">
    <property type="entry name" value="SDR_c"/>
    <property type="match status" value="1"/>
</dbReference>
<dbReference type="HOGENOM" id="CLU_010194_1_0_5"/>
<dbReference type="Pfam" id="PF13561">
    <property type="entry name" value="adh_short_C2"/>
    <property type="match status" value="1"/>
</dbReference>
<dbReference type="SUPFAM" id="SSF51735">
    <property type="entry name" value="NAD(P)-binding Rossmann-fold domains"/>
    <property type="match status" value="1"/>
</dbReference>
<dbReference type="EMBL" id="CP000390">
    <property type="protein sequence ID" value="ABG65072.1"/>
    <property type="molecule type" value="Genomic_DNA"/>
</dbReference>
<proteinExistence type="inferred from homology"/>
<dbReference type="STRING" id="266779.Meso_3704"/>
<sequence length="257" mass="27610">MEVLSGKVALVTGAARGLGEAIAVELAAQGARVALLDVLDELGAEVAENIKKSSGNAYYRNCDIRDTEEVRSAVDEVYSTYGKLDVLVNNAAVSTAPTSIPELSEETWNNIFNVNVSSIYRFCRFVLPRMQEAGGGAVINMSSVHQSHSLTGWTAYAATKGAIISMSRQLAAEWGRFNIRVNTVSPGAIDATMTRQILDRDPTGRQEAAFRHMHALERLGRSEEVGKTVAFLASDGAGFITGEDILVDGGLTKLCRL</sequence>
<dbReference type="InterPro" id="IPR020904">
    <property type="entry name" value="Sc_DH/Rdtase_CS"/>
</dbReference>